<feature type="transmembrane region" description="Helical" evidence="1">
    <location>
        <begin position="7"/>
        <end position="27"/>
    </location>
</feature>
<evidence type="ECO:0000256" key="1">
    <source>
        <dbReference type="SAM" id="Phobius"/>
    </source>
</evidence>
<dbReference type="Proteomes" id="UP000034406">
    <property type="component" value="Unassembled WGS sequence"/>
</dbReference>
<feature type="domain" description="YoaR-like putative peptidoglycan binding" evidence="2">
    <location>
        <begin position="111"/>
        <end position="178"/>
    </location>
</feature>
<name>A0A0G0JPZ2_9BACT</name>
<accession>A0A0G0JPZ2</accession>
<dbReference type="EMBL" id="LBUT01000014">
    <property type="protein sequence ID" value="KKQ69618.1"/>
    <property type="molecule type" value="Genomic_DNA"/>
</dbReference>
<proteinExistence type="predicted"/>
<dbReference type="PANTHER" id="PTHR35788:SF1">
    <property type="entry name" value="EXPORTED PROTEIN"/>
    <property type="match status" value="1"/>
</dbReference>
<keyword evidence="1" id="KW-0812">Transmembrane</keyword>
<keyword evidence="1" id="KW-0472">Membrane</keyword>
<evidence type="ECO:0000313" key="4">
    <source>
        <dbReference type="Proteomes" id="UP000034406"/>
    </source>
</evidence>
<protein>
    <submittedName>
        <fullName evidence="3">VanW family protein</fullName>
    </submittedName>
</protein>
<sequence length="571" mass="63926">MKPKLIFIFAIVFTLIPLLLLFAPILINYNKTAKNTSVLGKNYSGLNRQEIVNRLDSDFVLPEIITLTSPQKNYEINIASVSAKINKDKIASNILYRRLNQGIVPYIKYFFSNKNFNLEISYDSNKMNAVLSELASQIDKPFVPSEVQLVGNNIIVTQGQLGQKLNQNSLKSEIIYRLSTWTKDSPLPLLIETIGSLPDDTQIESTKLLAQKFIGKQLILATDTDNIPLDDQTILGWMGFNNNYIDQDLIDFADSIDSSIKRDPVNAVFKVENDKVLEFKPAMVGITLDHDKFIHGLKESLNNLAQSNDKTFTYQIPVKTTPPLVTTEDANNLGIKELLGEGSSTFKHSSTIRNYNVEKGASIVNRILVAPGDTFSFVNALGEVSKEAGYKDAYIIRAGRTELDVGGGICQVSTTFFRAMLNAGLDIRERRNHAYRVSYYEEDMPPGYDATVFIPKPDLTFVNDTGNYLLIQNDYDGVNKKLTYRIYGTSDGRKAEISNYRQWGASPPPPDIHIDDPTLPPGKTIQDERAIPGLKTAFDWKVTKNGEILHQKTFTSSFAPWAAVYRHGPSI</sequence>
<dbReference type="STRING" id="1618490.US90_C0014G0010"/>
<dbReference type="PATRIC" id="fig|1618490.4.peg.551"/>
<evidence type="ECO:0000313" key="3">
    <source>
        <dbReference type="EMBL" id="KKQ69618.1"/>
    </source>
</evidence>
<gene>
    <name evidence="3" type="ORF">US90_C0014G0010</name>
</gene>
<evidence type="ECO:0000259" key="2">
    <source>
        <dbReference type="Pfam" id="PF12229"/>
    </source>
</evidence>
<keyword evidence="1" id="KW-1133">Transmembrane helix</keyword>
<dbReference type="PANTHER" id="PTHR35788">
    <property type="entry name" value="EXPORTED PROTEIN-RELATED"/>
    <property type="match status" value="1"/>
</dbReference>
<dbReference type="InterPro" id="IPR052913">
    <property type="entry name" value="Glycopeptide_resist_protein"/>
</dbReference>
<dbReference type="Pfam" id="PF04294">
    <property type="entry name" value="VanW"/>
    <property type="match status" value="1"/>
</dbReference>
<dbReference type="InterPro" id="IPR007391">
    <property type="entry name" value="Vancomycin_resist_VanW"/>
</dbReference>
<dbReference type="AlphaFoldDB" id="A0A0G0JPZ2"/>
<reference evidence="3 4" key="1">
    <citation type="journal article" date="2015" name="Nature">
        <title>rRNA introns, odd ribosomes, and small enigmatic genomes across a large radiation of phyla.</title>
        <authorList>
            <person name="Brown C.T."/>
            <person name="Hug L.A."/>
            <person name="Thomas B.C."/>
            <person name="Sharon I."/>
            <person name="Castelle C.J."/>
            <person name="Singh A."/>
            <person name="Wilkins M.J."/>
            <person name="Williams K.H."/>
            <person name="Banfield J.F."/>
        </authorList>
    </citation>
    <scope>NUCLEOTIDE SEQUENCE [LARGE SCALE GENOMIC DNA]</scope>
</reference>
<dbReference type="Pfam" id="PF12229">
    <property type="entry name" value="PG_binding_4"/>
    <property type="match status" value="1"/>
</dbReference>
<dbReference type="InterPro" id="IPR022029">
    <property type="entry name" value="YoaR-like_PG-bd"/>
</dbReference>
<comment type="caution">
    <text evidence="3">The sequence shown here is derived from an EMBL/GenBank/DDBJ whole genome shotgun (WGS) entry which is preliminary data.</text>
</comment>
<organism evidence="3 4">
    <name type="scientific">Candidatus Shapirobacteria bacterium GW2011_GWE2_38_30</name>
    <dbReference type="NCBI Taxonomy" id="1618490"/>
    <lineage>
        <taxon>Bacteria</taxon>
        <taxon>Candidatus Shapironibacteriota</taxon>
    </lineage>
</organism>